<dbReference type="OrthoDB" id="1429427at2759"/>
<dbReference type="AlphaFoldDB" id="A0A484LRG6"/>
<proteinExistence type="predicted"/>
<dbReference type="InterPro" id="IPR051596">
    <property type="entry name" value="Caulimoviridae_Movement"/>
</dbReference>
<reference evidence="1 2" key="1">
    <citation type="submission" date="2018-04" db="EMBL/GenBank/DDBJ databases">
        <authorList>
            <person name="Vogel A."/>
        </authorList>
    </citation>
    <scope>NUCLEOTIDE SEQUENCE [LARGE SCALE GENOMIC DNA]</scope>
</reference>
<gene>
    <name evidence="1" type="ORF">CCAM_LOCUS20908</name>
</gene>
<name>A0A484LRG6_9ASTE</name>
<keyword evidence="2" id="KW-1185">Reference proteome</keyword>
<dbReference type="PANTHER" id="PTHR47599">
    <property type="entry name" value="CELL-TO-CELL MOVEMENT PROTEIN"/>
    <property type="match status" value="1"/>
</dbReference>
<sequence length="206" mass="23552">MAVSVSVSESLRSVLKGSPCDVGQEEYRVVHLARKGDNKWDKLPVDQIYKEPLLSGLNFLSNYKIKSVKEEFHFTDKQHDVYLLTREDIRRHKKKYDFLHIGLVQALVFPFHSAGIDHRIMACLRDAKHPNMENSILAAFEINLSYGDMEFNWFPNFSVSLSDLLNSNGLVITVEPNDIGCLDGTITFGISYRMCYKLMKGCLQKS</sequence>
<protein>
    <recommendedName>
        <fullName evidence="3">Movement protein</fullName>
    </recommendedName>
</protein>
<evidence type="ECO:0000313" key="2">
    <source>
        <dbReference type="Proteomes" id="UP000595140"/>
    </source>
</evidence>
<accession>A0A484LRG6</accession>
<dbReference type="EMBL" id="OOIL02001901">
    <property type="protein sequence ID" value="VFQ79132.1"/>
    <property type="molecule type" value="Genomic_DNA"/>
</dbReference>
<organism evidence="1 2">
    <name type="scientific">Cuscuta campestris</name>
    <dbReference type="NCBI Taxonomy" id="132261"/>
    <lineage>
        <taxon>Eukaryota</taxon>
        <taxon>Viridiplantae</taxon>
        <taxon>Streptophyta</taxon>
        <taxon>Embryophyta</taxon>
        <taxon>Tracheophyta</taxon>
        <taxon>Spermatophyta</taxon>
        <taxon>Magnoliopsida</taxon>
        <taxon>eudicotyledons</taxon>
        <taxon>Gunneridae</taxon>
        <taxon>Pentapetalae</taxon>
        <taxon>asterids</taxon>
        <taxon>lamiids</taxon>
        <taxon>Solanales</taxon>
        <taxon>Convolvulaceae</taxon>
        <taxon>Cuscuteae</taxon>
        <taxon>Cuscuta</taxon>
        <taxon>Cuscuta subgen. Grammica</taxon>
        <taxon>Cuscuta sect. Cleistogrammica</taxon>
    </lineage>
</organism>
<dbReference type="Pfam" id="PF01107">
    <property type="entry name" value="MP"/>
    <property type="match status" value="1"/>
</dbReference>
<evidence type="ECO:0000313" key="1">
    <source>
        <dbReference type="EMBL" id="VFQ79132.1"/>
    </source>
</evidence>
<evidence type="ECO:0008006" key="3">
    <source>
        <dbReference type="Google" id="ProtNLM"/>
    </source>
</evidence>
<dbReference type="PANTHER" id="PTHR47599:SF4">
    <property type="entry name" value="POLYPROTEIN"/>
    <property type="match status" value="1"/>
</dbReference>
<dbReference type="InterPro" id="IPR028919">
    <property type="entry name" value="Viral_movement"/>
</dbReference>
<dbReference type="Proteomes" id="UP000595140">
    <property type="component" value="Unassembled WGS sequence"/>
</dbReference>